<dbReference type="PANTHER" id="PTHR43649">
    <property type="entry name" value="ARABINOSE-BINDING PROTEIN-RELATED"/>
    <property type="match status" value="1"/>
</dbReference>
<dbReference type="Gene3D" id="3.40.190.10">
    <property type="entry name" value="Periplasmic binding protein-like II"/>
    <property type="match status" value="1"/>
</dbReference>
<evidence type="ECO:0000313" key="1">
    <source>
        <dbReference type="EMBL" id="AJC73037.1"/>
    </source>
</evidence>
<dbReference type="CDD" id="cd13585">
    <property type="entry name" value="PBP2_TMBP_like"/>
    <property type="match status" value="1"/>
</dbReference>
<accession>A0A0X1KP24</accession>
<dbReference type="RefSeq" id="WP_031503322.1">
    <property type="nucleotide sequence ID" value="NC_022795.1"/>
</dbReference>
<name>A0A0X1KP24_9THEM</name>
<protein>
    <submittedName>
        <fullName evidence="1">ABC transporter substrate-binding protein</fullName>
    </submittedName>
</protein>
<dbReference type="EMBL" id="CP007141">
    <property type="protein sequence ID" value="AJC73037.1"/>
    <property type="molecule type" value="Genomic_DNA"/>
</dbReference>
<dbReference type="Pfam" id="PF01547">
    <property type="entry name" value="SBP_bac_1"/>
    <property type="match status" value="1"/>
</dbReference>
<dbReference type="SUPFAM" id="SSF53850">
    <property type="entry name" value="Periplasmic binding protein-like II"/>
    <property type="match status" value="1"/>
</dbReference>
<dbReference type="PANTHER" id="PTHR43649:SF12">
    <property type="entry name" value="DIACETYLCHITOBIOSE BINDING PROTEIN DASA"/>
    <property type="match status" value="1"/>
</dbReference>
<keyword evidence="2" id="KW-1185">Reference proteome</keyword>
<dbReference type="STRING" id="1123384.AJ81_01175"/>
<dbReference type="PATRIC" id="fig|1123384.7.peg.234"/>
<dbReference type="AlphaFoldDB" id="A0A0X1KP24"/>
<dbReference type="InterPro" id="IPR006059">
    <property type="entry name" value="SBP"/>
</dbReference>
<dbReference type="PaxDb" id="1123384-AJ81_01175"/>
<dbReference type="KEGG" id="phy:AJ81_01175"/>
<proteinExistence type="predicted"/>
<dbReference type="InterPro" id="IPR050490">
    <property type="entry name" value="Bact_solute-bd_prot1"/>
</dbReference>
<gene>
    <name evidence="1" type="ORF">AJ81_01175</name>
</gene>
<reference evidence="1 2" key="1">
    <citation type="submission" date="2014-01" db="EMBL/GenBank/DDBJ databases">
        <title>Genome sequencing of Thermotog hypogea.</title>
        <authorList>
            <person name="Zhang X."/>
            <person name="Alvare G."/>
            <person name="Fristensky B."/>
            <person name="Chen L."/>
            <person name="Suen T."/>
            <person name="Chen Q."/>
            <person name="Ma K."/>
        </authorList>
    </citation>
    <scope>NUCLEOTIDE SEQUENCE [LARGE SCALE GENOMIC DNA]</scope>
    <source>
        <strain evidence="1 2">DSM 11164</strain>
    </source>
</reference>
<dbReference type="OrthoDB" id="9766758at2"/>
<dbReference type="Proteomes" id="UP000077469">
    <property type="component" value="Chromosome"/>
</dbReference>
<organism evidence="1 2">
    <name type="scientific">Pseudothermotoga hypogea DSM 11164 = NBRC 106472</name>
    <dbReference type="NCBI Taxonomy" id="1123384"/>
    <lineage>
        <taxon>Bacteria</taxon>
        <taxon>Thermotogati</taxon>
        <taxon>Thermotogota</taxon>
        <taxon>Thermotogae</taxon>
        <taxon>Thermotogales</taxon>
        <taxon>Thermotogaceae</taxon>
        <taxon>Pseudothermotoga</taxon>
    </lineage>
</organism>
<evidence type="ECO:0000313" key="2">
    <source>
        <dbReference type="Proteomes" id="UP000077469"/>
    </source>
</evidence>
<sequence>MKTSWKVLLALLLLVGTALFSAKITITWWINPWRIAPPGHPADKPLTGEEFPKWISEEFMKLHPDVEVKYVLVTNQEYAQKLAAAIATKTQPDFFKGPVWDSRWAKSGLLEPIDDYLSPEDWKDFYEQCLKAGYVDGKHYMWPWVYGTNGMGATMLLYTPDFEKAGIDWRKIVNEGWTMEEFVEVCKKLTWDSDGDGQIDHYAIGLGAKSDMVHNVLNFIYAHGGRLTNEDETEVILNSPEAIAGLQFVLDLIEKHGVAPKGAEALDIYGVINLFHTHKVSIGFGGPYEIGRITRYVREGRLSEAFYPVVAPFPHVEGKDPVAYARGSGFIVFKQSDPKKRDMIFEFLKFITNHENIALLETLNYLTARRSVNELLYKDDPYMNEQVRRYAQIMDKYGMEFFGSQEFPWSQMNAHFVAALEATFSKSKTPEQALNDFVREANRILKKVK</sequence>